<keyword evidence="5" id="KW-0547">Nucleotide-binding</keyword>
<comment type="similarity">
    <text evidence="9">Belongs to the DHNA family.</text>
</comment>
<dbReference type="Proteomes" id="UP000014387">
    <property type="component" value="Unassembled WGS sequence"/>
</dbReference>
<evidence type="ECO:0000256" key="9">
    <source>
        <dbReference type="RuleBase" id="RU362079"/>
    </source>
</evidence>
<keyword evidence="8 9" id="KW-0289">Folate biosynthesis</keyword>
<dbReference type="InterPro" id="IPR006156">
    <property type="entry name" value="Dihydroneopterin_aldolase"/>
</dbReference>
<dbReference type="SMART" id="SM00905">
    <property type="entry name" value="FolB"/>
    <property type="match status" value="1"/>
</dbReference>
<evidence type="ECO:0000256" key="5">
    <source>
        <dbReference type="ARBA" id="ARBA00022741"/>
    </source>
</evidence>
<dbReference type="PANTHER" id="PTHR43071">
    <property type="entry name" value="2-AMINO-4-HYDROXY-6-HYDROXYMETHYLDIHYDROPTERIDINE PYROPHOSPHOKINASE"/>
    <property type="match status" value="1"/>
</dbReference>
<dbReference type="GO" id="GO:0016301">
    <property type="term" value="F:kinase activity"/>
    <property type="evidence" value="ECO:0007669"/>
    <property type="project" value="UniProtKB-KW"/>
</dbReference>
<feature type="compositionally biased region" description="Basic and acidic residues" evidence="10">
    <location>
        <begin position="616"/>
        <end position="670"/>
    </location>
</feature>
<dbReference type="Gene3D" id="3.30.70.560">
    <property type="entry name" value="7,8-Dihydro-6-hydroxymethylpterin-pyrophosphokinase HPPK"/>
    <property type="match status" value="1"/>
</dbReference>
<dbReference type="NCBIfam" id="TIGR00525">
    <property type="entry name" value="folB"/>
    <property type="match status" value="1"/>
</dbReference>
<evidence type="ECO:0000313" key="12">
    <source>
        <dbReference type="EMBL" id="EPD31115.1"/>
    </source>
</evidence>
<protein>
    <recommendedName>
        <fullName evidence="9">Bifunctional folate synthesis protein</fullName>
    </recommendedName>
    <domain>
        <recommendedName>
            <fullName evidence="9">Dihydroneopterin aldolase</fullName>
            <shortName evidence="9">DHNA</shortName>
            <ecNumber evidence="9">4.1.2.25</ecNumber>
        </recommendedName>
        <alternativeName>
            <fullName evidence="9">7,8-dihydroneopterin aldolase</fullName>
        </alternativeName>
    </domain>
    <domain>
        <recommendedName>
            <fullName evidence="9">2-amino-4-hydroxy-6-hydroxymethyldihydropteridine pyrophosphokinase</fullName>
            <ecNumber evidence="9">2.7.6.3</ecNumber>
        </recommendedName>
        <alternativeName>
            <fullName evidence="9">6-hydroxymethyl-7,8-dihydropterin pyrophosphokinase</fullName>
            <shortName evidence="9">PPPK</shortName>
        </alternativeName>
        <alternativeName>
            <fullName evidence="9">7,8-dihydro-6-hydroxymethylpterin pyrophosphokinase</fullName>
            <shortName evidence="9">HPPK</shortName>
        </alternativeName>
    </domain>
</protein>
<dbReference type="SUPFAM" id="SSF55083">
    <property type="entry name" value="6-hydroxymethyl-7,8-dihydropterin pyrophosphokinase, HPPK"/>
    <property type="match status" value="1"/>
</dbReference>
<evidence type="ECO:0000313" key="13">
    <source>
        <dbReference type="Proteomes" id="UP000014387"/>
    </source>
</evidence>
<proteinExistence type="inferred from homology"/>
<comment type="pathway">
    <text evidence="9">Cofactor biosynthesis; tetrahydrofolate biosynthesis; 2-amino-4-hydroxy-6-hydroxymethyl-7,8-dihydropteridine diphosphate from 7,8-dihydroneopterin triphosphate: step 3/4.</text>
</comment>
<dbReference type="GO" id="GO:0046654">
    <property type="term" value="P:tetrahydrofolate biosynthetic process"/>
    <property type="evidence" value="ECO:0007669"/>
    <property type="project" value="UniProtKB-UniRule"/>
</dbReference>
<dbReference type="GO" id="GO:0046656">
    <property type="term" value="P:folic acid biosynthetic process"/>
    <property type="evidence" value="ECO:0007669"/>
    <property type="project" value="UniProtKB-UniRule"/>
</dbReference>
<dbReference type="InterPro" id="IPR000550">
    <property type="entry name" value="Hppk"/>
</dbReference>
<dbReference type="GO" id="GO:0005524">
    <property type="term" value="F:ATP binding"/>
    <property type="evidence" value="ECO:0007669"/>
    <property type="project" value="UniProtKB-KW"/>
</dbReference>
<dbReference type="Pfam" id="PF02152">
    <property type="entry name" value="FolB"/>
    <property type="match status" value="1"/>
</dbReference>
<dbReference type="InterPro" id="IPR035907">
    <property type="entry name" value="Hppk_sf"/>
</dbReference>
<feature type="region of interest" description="Disordered" evidence="10">
    <location>
        <begin position="145"/>
        <end position="223"/>
    </location>
</feature>
<keyword evidence="6" id="KW-0418">Kinase</keyword>
<evidence type="ECO:0000256" key="8">
    <source>
        <dbReference type="ARBA" id="ARBA00022909"/>
    </source>
</evidence>
<gene>
    <name evidence="12" type="ORF">HMPREF9238_00875</name>
</gene>
<name>A0A9W5VWQ1_9ACTO</name>
<reference evidence="12 13" key="1">
    <citation type="submission" date="2013-05" db="EMBL/GenBank/DDBJ databases">
        <title>The Genome Sequence of Actinomyces europaeus ACS-120-V-COL10B.</title>
        <authorList>
            <consortium name="The Broad Institute Genomics Platform"/>
            <person name="Earl A."/>
            <person name="Ward D."/>
            <person name="Feldgarden M."/>
            <person name="Gevers D."/>
            <person name="Saerens B."/>
            <person name="Vaneechoutte M."/>
            <person name="Walker B."/>
            <person name="Young S."/>
            <person name="Zeng Q."/>
            <person name="Gargeya S."/>
            <person name="Fitzgerald M."/>
            <person name="Haas B."/>
            <person name="Abouelleil A."/>
            <person name="Allen A.W."/>
            <person name="Alvarado L."/>
            <person name="Arachchi H.M."/>
            <person name="Berlin A.M."/>
            <person name="Chapman S.B."/>
            <person name="Gainer-Dewar J."/>
            <person name="Goldberg J."/>
            <person name="Griggs A."/>
            <person name="Gujja S."/>
            <person name="Hansen M."/>
            <person name="Howarth C."/>
            <person name="Imamovic A."/>
            <person name="Ireland A."/>
            <person name="Larimer J."/>
            <person name="McCowan C."/>
            <person name="Murphy C."/>
            <person name="Pearson M."/>
            <person name="Poon T.W."/>
            <person name="Priest M."/>
            <person name="Roberts A."/>
            <person name="Saif S."/>
            <person name="Shea T."/>
            <person name="Sisk P."/>
            <person name="Sykes S."/>
            <person name="Wortman J."/>
            <person name="Nusbaum C."/>
            <person name="Birren B."/>
        </authorList>
    </citation>
    <scope>NUCLEOTIDE SEQUENCE [LARGE SCALE GENOMIC DNA]</scope>
    <source>
        <strain evidence="12 13">ACS-120-V-Col10b</strain>
    </source>
</reference>
<comment type="similarity">
    <text evidence="3">In the N-terminal section; belongs to the DHNA family.</text>
</comment>
<dbReference type="GO" id="GO:0003848">
    <property type="term" value="F:2-amino-4-hydroxy-6-hydroxymethyldihydropteridine diphosphokinase activity"/>
    <property type="evidence" value="ECO:0007669"/>
    <property type="project" value="UniProtKB-EC"/>
</dbReference>
<dbReference type="CDD" id="cd00483">
    <property type="entry name" value="HPPK"/>
    <property type="match status" value="1"/>
</dbReference>
<feature type="region of interest" description="Disordered" evidence="10">
    <location>
        <begin position="509"/>
        <end position="673"/>
    </location>
</feature>
<keyword evidence="7" id="KW-0067">ATP-binding</keyword>
<dbReference type="Pfam" id="PF01288">
    <property type="entry name" value="HPPK"/>
    <property type="match status" value="1"/>
</dbReference>
<feature type="compositionally biased region" description="Basic and acidic residues" evidence="10">
    <location>
        <begin position="184"/>
        <end position="195"/>
    </location>
</feature>
<evidence type="ECO:0000256" key="10">
    <source>
        <dbReference type="SAM" id="MobiDB-lite"/>
    </source>
</evidence>
<dbReference type="EMBL" id="AGWN01000001">
    <property type="protein sequence ID" value="EPD31115.1"/>
    <property type="molecule type" value="Genomic_DNA"/>
</dbReference>
<comment type="function">
    <text evidence="9">Catalyzes the conversion of 7,8-dihydroneopterin to 6-hydroxymethyl-7,8-dihydropterin.</text>
</comment>
<dbReference type="NCBIfam" id="TIGR00526">
    <property type="entry name" value="folB_dom"/>
    <property type="match status" value="1"/>
</dbReference>
<comment type="catalytic activity">
    <reaction evidence="1">
        <text>6-hydroxymethyl-7,8-dihydropterin + ATP = (7,8-dihydropterin-6-yl)methyl diphosphate + AMP + H(+)</text>
        <dbReference type="Rhea" id="RHEA:11412"/>
        <dbReference type="ChEBI" id="CHEBI:15378"/>
        <dbReference type="ChEBI" id="CHEBI:30616"/>
        <dbReference type="ChEBI" id="CHEBI:44841"/>
        <dbReference type="ChEBI" id="CHEBI:72950"/>
        <dbReference type="ChEBI" id="CHEBI:456215"/>
        <dbReference type="EC" id="2.7.6.3"/>
    </reaction>
</comment>
<comment type="catalytic activity">
    <reaction evidence="9">
        <text>7,8-dihydroneopterin = 6-hydroxymethyl-7,8-dihydropterin + glycolaldehyde</text>
        <dbReference type="Rhea" id="RHEA:10540"/>
        <dbReference type="ChEBI" id="CHEBI:17001"/>
        <dbReference type="ChEBI" id="CHEBI:17071"/>
        <dbReference type="ChEBI" id="CHEBI:44841"/>
        <dbReference type="EC" id="4.1.2.25"/>
    </reaction>
</comment>
<dbReference type="AlphaFoldDB" id="A0A9W5VWQ1"/>
<evidence type="ECO:0000256" key="1">
    <source>
        <dbReference type="ARBA" id="ARBA00000198"/>
    </source>
</evidence>
<feature type="domain" description="7,8-dihydro-6-hydroxymethylpterin-pyrophosphokinase" evidence="11">
    <location>
        <begin position="413"/>
        <end position="424"/>
    </location>
</feature>
<evidence type="ECO:0000256" key="7">
    <source>
        <dbReference type="ARBA" id="ARBA00022840"/>
    </source>
</evidence>
<comment type="caution">
    <text evidence="12">The sequence shown here is derived from an EMBL/GenBank/DDBJ whole genome shotgun (WGS) entry which is preliminary data.</text>
</comment>
<dbReference type="EC" id="4.1.2.25" evidence="9"/>
<dbReference type="EC" id="2.7.6.3" evidence="9"/>
<dbReference type="SUPFAM" id="SSF55620">
    <property type="entry name" value="Tetrahydrobiopterin biosynthesis enzymes-like"/>
    <property type="match status" value="1"/>
</dbReference>
<evidence type="ECO:0000256" key="2">
    <source>
        <dbReference type="ARBA" id="ARBA00005051"/>
    </source>
</evidence>
<organism evidence="12 13">
    <name type="scientific">Gleimia europaea ACS-120-V-Col10b</name>
    <dbReference type="NCBI Taxonomy" id="883069"/>
    <lineage>
        <taxon>Bacteria</taxon>
        <taxon>Bacillati</taxon>
        <taxon>Actinomycetota</taxon>
        <taxon>Actinomycetes</taxon>
        <taxon>Actinomycetales</taxon>
        <taxon>Actinomycetaceae</taxon>
        <taxon>Gleimia</taxon>
    </lineage>
</organism>
<dbReference type="InterPro" id="IPR043133">
    <property type="entry name" value="GTP-CH-I_C/QueF"/>
</dbReference>
<evidence type="ECO:0000256" key="3">
    <source>
        <dbReference type="ARBA" id="ARBA00009640"/>
    </source>
</evidence>
<dbReference type="GO" id="GO:0004150">
    <property type="term" value="F:dihydroneopterin aldolase activity"/>
    <property type="evidence" value="ECO:0007669"/>
    <property type="project" value="UniProtKB-UniRule"/>
</dbReference>
<dbReference type="PROSITE" id="PS00794">
    <property type="entry name" value="HPPK"/>
    <property type="match status" value="1"/>
</dbReference>
<keyword evidence="13" id="KW-1185">Reference proteome</keyword>
<dbReference type="Gene3D" id="3.30.1130.10">
    <property type="match status" value="1"/>
</dbReference>
<accession>A0A9W5VWQ1</accession>
<dbReference type="PANTHER" id="PTHR43071:SF1">
    <property type="entry name" value="2-AMINO-4-HYDROXY-6-HYDROXYMETHYLDIHYDROPTERIDINE PYROPHOSPHOKINASE"/>
    <property type="match status" value="1"/>
</dbReference>
<comment type="pathway">
    <text evidence="2">Cofactor biosynthesis; tetrahydrofolate biosynthesis; 2-amino-4-hydroxy-6-hydroxymethyl-7,8-dihydropteridine diphosphate from 7,8-dihydroneopterin triphosphate: step 4/4.</text>
</comment>
<evidence type="ECO:0000256" key="4">
    <source>
        <dbReference type="ARBA" id="ARBA00022679"/>
    </source>
</evidence>
<keyword evidence="9" id="KW-0456">Lyase</keyword>
<dbReference type="NCBIfam" id="TIGR01498">
    <property type="entry name" value="folK"/>
    <property type="match status" value="1"/>
</dbReference>
<evidence type="ECO:0000259" key="11">
    <source>
        <dbReference type="PROSITE" id="PS00794"/>
    </source>
</evidence>
<evidence type="ECO:0000256" key="6">
    <source>
        <dbReference type="ARBA" id="ARBA00022777"/>
    </source>
</evidence>
<feature type="compositionally biased region" description="Basic and acidic residues" evidence="10">
    <location>
        <begin position="527"/>
        <end position="542"/>
    </location>
</feature>
<keyword evidence="4" id="KW-0808">Transferase</keyword>
<dbReference type="InterPro" id="IPR006157">
    <property type="entry name" value="FolB_dom"/>
</dbReference>
<sequence>MDRGKSDLDVVKILGLTTIGRHGVYAFERREGQKFTVDVIMYLDTRRAARGDDLTQTVDYSEIASEVSAVLAGPPVSLIETLAQRIAQVVLMYEVVQIVEVVVHKPDAPIGLEFSDVSVTISRTRKTSSEPGLAMSAVGSLAMSGKAEPTVTRSAADAHSAGQVGREHQVSALPKRRGSVYDQLKADKSKNEVKVPRPARSAKHEAKPSPTNTRTPKVETTVAAEPRLTDSDSPLHAQMMNTAKRRAEREQWLATHRKQLEQDLENPACTPIARSMQDWQVGDPRPVSKSVKPSLPSLSSPLHATLMDSYVDHEGLTKTPAEPVTAIIALGANMGTPWKTLAEAVLMLDAMPDISVTGLSALFRSAPMLAPGQAAQTDYYNAVAQVRTALAPLDLLNATQMIENAFGRVRTEHWGPRTLDLDIITYGSLRSDDPKLILPHPRAHERAFVLVPWLQIDPNARVGRYGRADVLVPEIADQDIEQVATQWVEDAARDDAIFRATVLGVSVGREESSGRTSVLPQMRFRKKADVTRKPTGGRRNEVNQEDATPTDGQRYGHDAWVSSLEEEESAPKAKPRWMPLPPRAPSQGSATRPSLKQREAQAAPSASTPVAGQHQISDDRTQQMRSVNDRDIGLPHWDRIPEQRIIDEPDELHRADERQEDDASTRRPRLESGLAEDFASGLIPLSEEPVRPSRRTIVRPTVTGAIPIVKRGEENETS</sequence>
<dbReference type="CDD" id="cd00534">
    <property type="entry name" value="DHNA_DHNTPE"/>
    <property type="match status" value="1"/>
</dbReference>